<dbReference type="GO" id="GO:0004316">
    <property type="term" value="F:3-oxoacyl-[acyl-carrier-protein] reductase (NADPH) activity"/>
    <property type="evidence" value="ECO:0007669"/>
    <property type="project" value="UniProtKB-EC"/>
</dbReference>
<organism evidence="3 4">
    <name type="scientific">Nocardioides marinisabuli</name>
    <dbReference type="NCBI Taxonomy" id="419476"/>
    <lineage>
        <taxon>Bacteria</taxon>
        <taxon>Bacillati</taxon>
        <taxon>Actinomycetota</taxon>
        <taxon>Actinomycetes</taxon>
        <taxon>Propionibacteriales</taxon>
        <taxon>Nocardioidaceae</taxon>
        <taxon>Nocardioides</taxon>
    </lineage>
</organism>
<dbReference type="PANTHER" id="PTHR42760">
    <property type="entry name" value="SHORT-CHAIN DEHYDROGENASES/REDUCTASES FAMILY MEMBER"/>
    <property type="match status" value="1"/>
</dbReference>
<dbReference type="SUPFAM" id="SSF51735">
    <property type="entry name" value="NAD(P)-binding Rossmann-fold domains"/>
    <property type="match status" value="1"/>
</dbReference>
<accession>A0A7Y9F042</accession>
<evidence type="ECO:0000313" key="3">
    <source>
        <dbReference type="EMBL" id="NYD57178.1"/>
    </source>
</evidence>
<gene>
    <name evidence="3" type="ORF">BKA08_001416</name>
</gene>
<dbReference type="AlphaFoldDB" id="A0A7Y9F042"/>
<dbReference type="Pfam" id="PF13561">
    <property type="entry name" value="adh_short_C2"/>
    <property type="match status" value="1"/>
</dbReference>
<dbReference type="PRINTS" id="PR00081">
    <property type="entry name" value="GDHRDH"/>
</dbReference>
<sequence>MTSDERSSRRRVALVTGAGRGIGAAIVERLISTGHVVVGIDVDEPLLAELAQRFAPTDLLTVVGDVGEPAVWDEAVQLAHAAAGAVSVLVNNAAISPKVDGHRVPSDQVARADWDEVLRVNLTGAFLGFQATVGDMREQGWGRIVMMSSGSAKAGARVAGVHYGTSKAALLGLTRTLALELGPEGITVNAVTPGRIATSMAAEVSAEVNQMFLDEIPVGRLGTGADIAAMVDFLASDDAGFITGATFDVNGGGYIG</sequence>
<proteinExistence type="inferred from homology"/>
<dbReference type="PANTHER" id="PTHR42760:SF133">
    <property type="entry name" value="3-OXOACYL-[ACYL-CARRIER-PROTEIN] REDUCTASE"/>
    <property type="match status" value="1"/>
</dbReference>
<evidence type="ECO:0000256" key="2">
    <source>
        <dbReference type="ARBA" id="ARBA00023002"/>
    </source>
</evidence>
<evidence type="ECO:0000313" key="4">
    <source>
        <dbReference type="Proteomes" id="UP000516957"/>
    </source>
</evidence>
<dbReference type="PRINTS" id="PR00080">
    <property type="entry name" value="SDRFAMILY"/>
</dbReference>
<keyword evidence="4" id="KW-1185">Reference proteome</keyword>
<protein>
    <submittedName>
        <fullName evidence="3">3-oxoacyl-[acyl-carrier protein] reductase</fullName>
        <ecNumber evidence="3">1.1.1.100</ecNumber>
    </submittedName>
</protein>
<comment type="similarity">
    <text evidence="1">Belongs to the short-chain dehydrogenases/reductases (SDR) family.</text>
</comment>
<name>A0A7Y9F042_9ACTN</name>
<dbReference type="Proteomes" id="UP000516957">
    <property type="component" value="Unassembled WGS sequence"/>
</dbReference>
<dbReference type="EMBL" id="JACCBE010000001">
    <property type="protein sequence ID" value="NYD57178.1"/>
    <property type="molecule type" value="Genomic_DNA"/>
</dbReference>
<dbReference type="Gene3D" id="3.40.50.720">
    <property type="entry name" value="NAD(P)-binding Rossmann-like Domain"/>
    <property type="match status" value="1"/>
</dbReference>
<evidence type="ECO:0000256" key="1">
    <source>
        <dbReference type="ARBA" id="ARBA00006484"/>
    </source>
</evidence>
<dbReference type="EC" id="1.1.1.100" evidence="3"/>
<comment type="caution">
    <text evidence="3">The sequence shown here is derived from an EMBL/GenBank/DDBJ whole genome shotgun (WGS) entry which is preliminary data.</text>
</comment>
<reference evidence="3 4" key="1">
    <citation type="submission" date="2020-07" db="EMBL/GenBank/DDBJ databases">
        <title>Sequencing the genomes of 1000 actinobacteria strains.</title>
        <authorList>
            <person name="Klenk H.-P."/>
        </authorList>
    </citation>
    <scope>NUCLEOTIDE SEQUENCE [LARGE SCALE GENOMIC DNA]</scope>
    <source>
        <strain evidence="3 4">DSM 18965</strain>
    </source>
</reference>
<keyword evidence="2 3" id="KW-0560">Oxidoreductase</keyword>
<dbReference type="InterPro" id="IPR036291">
    <property type="entry name" value="NAD(P)-bd_dom_sf"/>
</dbReference>
<dbReference type="InterPro" id="IPR002347">
    <property type="entry name" value="SDR_fam"/>
</dbReference>
<dbReference type="FunFam" id="3.40.50.720:FF:000173">
    <property type="entry name" value="3-oxoacyl-[acyl-carrier protein] reductase"/>
    <property type="match status" value="1"/>
</dbReference>
<dbReference type="RefSeq" id="WP_179614979.1">
    <property type="nucleotide sequence ID" value="NZ_CP059163.1"/>
</dbReference>